<dbReference type="OrthoDB" id="202930at2759"/>
<dbReference type="EMBL" id="CAKKNE010000001">
    <property type="protein sequence ID" value="CAH0365380.1"/>
    <property type="molecule type" value="Genomic_DNA"/>
</dbReference>
<accession>A0A8J2WTZ2</accession>
<name>A0A8J2WTZ2_9STRA</name>
<keyword evidence="3" id="KW-1185">Reference proteome</keyword>
<evidence type="ECO:0000313" key="2">
    <source>
        <dbReference type="EMBL" id="CAH0365380.1"/>
    </source>
</evidence>
<evidence type="ECO:0000259" key="1">
    <source>
        <dbReference type="Pfam" id="PF09348"/>
    </source>
</evidence>
<organism evidence="2 3">
    <name type="scientific">Pelagomonas calceolata</name>
    <dbReference type="NCBI Taxonomy" id="35677"/>
    <lineage>
        <taxon>Eukaryota</taxon>
        <taxon>Sar</taxon>
        <taxon>Stramenopiles</taxon>
        <taxon>Ochrophyta</taxon>
        <taxon>Pelagophyceae</taxon>
        <taxon>Pelagomonadales</taxon>
        <taxon>Pelagomonadaceae</taxon>
        <taxon>Pelagomonas</taxon>
    </lineage>
</organism>
<dbReference type="InterPro" id="IPR018960">
    <property type="entry name" value="DUF1990"/>
</dbReference>
<dbReference type="Proteomes" id="UP000789595">
    <property type="component" value="Unassembled WGS sequence"/>
</dbReference>
<reference evidence="2" key="1">
    <citation type="submission" date="2021-11" db="EMBL/GenBank/DDBJ databases">
        <authorList>
            <consortium name="Genoscope - CEA"/>
            <person name="William W."/>
        </authorList>
    </citation>
    <scope>NUCLEOTIDE SEQUENCE</scope>
</reference>
<proteinExistence type="predicted"/>
<feature type="domain" description="DUF1990" evidence="1">
    <location>
        <begin position="52"/>
        <end position="215"/>
    </location>
</feature>
<gene>
    <name evidence="2" type="ORF">PECAL_1P18190</name>
</gene>
<protein>
    <recommendedName>
        <fullName evidence="1">DUF1990 domain-containing protein</fullName>
    </recommendedName>
</protein>
<evidence type="ECO:0000313" key="3">
    <source>
        <dbReference type="Proteomes" id="UP000789595"/>
    </source>
</evidence>
<dbReference type="Pfam" id="PF09348">
    <property type="entry name" value="DUF1990"/>
    <property type="match status" value="1"/>
</dbReference>
<sequence length="226" mass="24687">MLVLVLVAPALAGTQFWPRRPSPLKLQRFIARHATARPNAPDVIKSTEPGRDNGEVPRGCHARRLERVIPGGDYARAKACVLAWGGEPDKKATSFVCVVEGREGRSGGVLQMATVARAYGRVAWVVNPVRESYAVDVNKAVPADPAWKRLPSGRRYACAAYTTLGRHLLAGEERLSVVDQGDSIIVDILSVSRGRGFGRLIFPFIGPMQRRFFRAQLDVVEAACLS</sequence>
<comment type="caution">
    <text evidence="2">The sequence shown here is derived from an EMBL/GenBank/DDBJ whole genome shotgun (WGS) entry which is preliminary data.</text>
</comment>
<dbReference type="AlphaFoldDB" id="A0A8J2WTZ2"/>